<feature type="domain" description="HMA" evidence="8">
    <location>
        <begin position="1"/>
        <end position="68"/>
    </location>
</feature>
<sequence length="142" mass="16654">MKKVVVKLEIFDEKEKKKALKLVSSLSGIQSISIDMKDRKLTVVGDIDPIAVVNKLRKLWHAELLTVGPDKEPEKKKDDDKKKEEDKKKEDEKKKKLDEEKKKNEQMQDLFKAYHNYYPYMMSQPQYVVPRAEEDPNSCVIC</sequence>
<evidence type="ECO:0000256" key="4">
    <source>
        <dbReference type="ARBA" id="ARBA00023288"/>
    </source>
</evidence>
<protein>
    <recommendedName>
        <fullName evidence="8">HMA domain-containing protein</fullName>
    </recommendedName>
</protein>
<dbReference type="EMBL" id="CP093343">
    <property type="protein sequence ID" value="WOG85806.1"/>
    <property type="molecule type" value="Genomic_DNA"/>
</dbReference>
<dbReference type="PANTHER" id="PTHR45811:SF49">
    <property type="entry name" value="OS04G0667600 PROTEIN"/>
    <property type="match status" value="1"/>
</dbReference>
<comment type="similarity">
    <text evidence="6">Belongs to the HIPP family.</text>
</comment>
<dbReference type="GO" id="GO:0046872">
    <property type="term" value="F:metal ion binding"/>
    <property type="evidence" value="ECO:0007669"/>
    <property type="project" value="UniProtKB-KW"/>
</dbReference>
<evidence type="ECO:0000256" key="7">
    <source>
        <dbReference type="SAM" id="MobiDB-lite"/>
    </source>
</evidence>
<dbReference type="InterPro" id="IPR006121">
    <property type="entry name" value="HMA_dom"/>
</dbReference>
<evidence type="ECO:0000313" key="9">
    <source>
        <dbReference type="EMBL" id="WOG85806.1"/>
    </source>
</evidence>
<keyword evidence="5" id="KW-0636">Prenylation</keyword>
<dbReference type="InterPro" id="IPR036163">
    <property type="entry name" value="HMA_dom_sf"/>
</dbReference>
<evidence type="ECO:0000256" key="1">
    <source>
        <dbReference type="ARBA" id="ARBA00004170"/>
    </source>
</evidence>
<accession>A0AAF0WAD8</accession>
<evidence type="ECO:0000256" key="6">
    <source>
        <dbReference type="ARBA" id="ARBA00024045"/>
    </source>
</evidence>
<reference evidence="9" key="2">
    <citation type="submission" date="2022-03" db="EMBL/GenBank/DDBJ databases">
        <title>Draft title - Genomic analysis of global carrot germplasm unveils the trajectory of domestication and the origin of high carotenoid orange carrot.</title>
        <authorList>
            <person name="Iorizzo M."/>
            <person name="Ellison S."/>
            <person name="Senalik D."/>
            <person name="Macko-Podgorni A."/>
            <person name="Grzebelus D."/>
            <person name="Bostan H."/>
            <person name="Rolling W."/>
            <person name="Curaba J."/>
            <person name="Simon P."/>
        </authorList>
    </citation>
    <scope>NUCLEOTIDE SEQUENCE</scope>
    <source>
        <tissue evidence="9">Leaf</tissue>
    </source>
</reference>
<dbReference type="PROSITE" id="PS50846">
    <property type="entry name" value="HMA_2"/>
    <property type="match status" value="1"/>
</dbReference>
<keyword evidence="3" id="KW-0479">Metal-binding</keyword>
<name>A0AAF0WAD8_DAUCS</name>
<keyword evidence="4" id="KW-0449">Lipoprotein</keyword>
<dbReference type="Pfam" id="PF00403">
    <property type="entry name" value="HMA"/>
    <property type="match status" value="1"/>
</dbReference>
<feature type="compositionally biased region" description="Basic and acidic residues" evidence="7">
    <location>
        <begin position="69"/>
        <end position="105"/>
    </location>
</feature>
<dbReference type="AlphaFoldDB" id="A0AAF0WAD8"/>
<keyword evidence="10" id="KW-1185">Reference proteome</keyword>
<evidence type="ECO:0000256" key="3">
    <source>
        <dbReference type="ARBA" id="ARBA00022723"/>
    </source>
</evidence>
<reference evidence="9" key="1">
    <citation type="journal article" date="2016" name="Nat. Genet.">
        <title>A high-quality carrot genome assembly provides new insights into carotenoid accumulation and asterid genome evolution.</title>
        <authorList>
            <person name="Iorizzo M."/>
            <person name="Ellison S."/>
            <person name="Senalik D."/>
            <person name="Zeng P."/>
            <person name="Satapoomin P."/>
            <person name="Huang J."/>
            <person name="Bowman M."/>
            <person name="Iovene M."/>
            <person name="Sanseverino W."/>
            <person name="Cavagnaro P."/>
            <person name="Yildiz M."/>
            <person name="Macko-Podgorni A."/>
            <person name="Moranska E."/>
            <person name="Grzebelus E."/>
            <person name="Grzebelus D."/>
            <person name="Ashrafi H."/>
            <person name="Zheng Z."/>
            <person name="Cheng S."/>
            <person name="Spooner D."/>
            <person name="Van Deynze A."/>
            <person name="Simon P."/>
        </authorList>
    </citation>
    <scope>NUCLEOTIDE SEQUENCE</scope>
    <source>
        <tissue evidence="9">Leaf</tissue>
    </source>
</reference>
<organism evidence="9 10">
    <name type="scientific">Daucus carota subsp. sativus</name>
    <name type="common">Carrot</name>
    <dbReference type="NCBI Taxonomy" id="79200"/>
    <lineage>
        <taxon>Eukaryota</taxon>
        <taxon>Viridiplantae</taxon>
        <taxon>Streptophyta</taxon>
        <taxon>Embryophyta</taxon>
        <taxon>Tracheophyta</taxon>
        <taxon>Spermatophyta</taxon>
        <taxon>Magnoliopsida</taxon>
        <taxon>eudicotyledons</taxon>
        <taxon>Gunneridae</taxon>
        <taxon>Pentapetalae</taxon>
        <taxon>asterids</taxon>
        <taxon>campanulids</taxon>
        <taxon>Apiales</taxon>
        <taxon>Apiaceae</taxon>
        <taxon>Apioideae</taxon>
        <taxon>Scandiceae</taxon>
        <taxon>Daucinae</taxon>
        <taxon>Daucus</taxon>
        <taxon>Daucus sect. Daucus</taxon>
    </lineage>
</organism>
<evidence type="ECO:0000259" key="8">
    <source>
        <dbReference type="PROSITE" id="PS50846"/>
    </source>
</evidence>
<gene>
    <name evidence="9" type="ORF">DCAR_0104999</name>
</gene>
<dbReference type="Gene3D" id="3.30.70.100">
    <property type="match status" value="1"/>
</dbReference>
<dbReference type="PANTHER" id="PTHR45811">
    <property type="entry name" value="COPPER TRANSPORT PROTEIN FAMILY-RELATED"/>
    <property type="match status" value="1"/>
</dbReference>
<dbReference type="GO" id="GO:0016020">
    <property type="term" value="C:membrane"/>
    <property type="evidence" value="ECO:0007669"/>
    <property type="project" value="UniProtKB-SubCell"/>
</dbReference>
<dbReference type="InterPro" id="IPR051863">
    <property type="entry name" value="HIPP"/>
</dbReference>
<evidence type="ECO:0000313" key="10">
    <source>
        <dbReference type="Proteomes" id="UP000077755"/>
    </source>
</evidence>
<evidence type="ECO:0000256" key="5">
    <source>
        <dbReference type="ARBA" id="ARBA00023289"/>
    </source>
</evidence>
<proteinExistence type="inferred from homology"/>
<keyword evidence="2" id="KW-0488">Methylation</keyword>
<dbReference type="SUPFAM" id="SSF55008">
    <property type="entry name" value="HMA, heavy metal-associated domain"/>
    <property type="match status" value="1"/>
</dbReference>
<dbReference type="Proteomes" id="UP000077755">
    <property type="component" value="Chromosome 1"/>
</dbReference>
<comment type="subcellular location">
    <subcellularLocation>
        <location evidence="1">Membrane</location>
        <topology evidence="1">Peripheral membrane protein</topology>
    </subcellularLocation>
</comment>
<dbReference type="KEGG" id="dcr:108199877"/>
<evidence type="ECO:0000256" key="2">
    <source>
        <dbReference type="ARBA" id="ARBA00022481"/>
    </source>
</evidence>
<feature type="region of interest" description="Disordered" evidence="7">
    <location>
        <begin position="67"/>
        <end position="105"/>
    </location>
</feature>
<dbReference type="GO" id="GO:0009626">
    <property type="term" value="P:plant-type hypersensitive response"/>
    <property type="evidence" value="ECO:0007669"/>
    <property type="project" value="UniProtKB-KW"/>
</dbReference>